<dbReference type="EMBL" id="VSSQ01036082">
    <property type="protein sequence ID" value="MPM88466.1"/>
    <property type="molecule type" value="Genomic_DNA"/>
</dbReference>
<comment type="caution">
    <text evidence="1">The sequence shown here is derived from an EMBL/GenBank/DDBJ whole genome shotgun (WGS) entry which is preliminary data.</text>
</comment>
<name>A0A645DGK3_9ZZZZ</name>
<gene>
    <name evidence="1" type="ORF">SDC9_135570</name>
</gene>
<sequence>MLAFFRVTLPDGRRAFSREGKGKQKSGFLRVFQAGSERILDDALHALCQILIQIKSGGHDSFPRFSSVDRRQIVCGNPSLVYEANHTRGILSDCRSIFNQLFGETTGKATRMVPMKTTIWRDSNHLAMILRNRTTVGRVLYHGSQSETKTQPTVHFSNFSPKNAIFEQRVY</sequence>
<accession>A0A645DGK3</accession>
<proteinExistence type="predicted"/>
<evidence type="ECO:0000313" key="1">
    <source>
        <dbReference type="EMBL" id="MPM88466.1"/>
    </source>
</evidence>
<dbReference type="AlphaFoldDB" id="A0A645DGK3"/>
<organism evidence="1">
    <name type="scientific">bioreactor metagenome</name>
    <dbReference type="NCBI Taxonomy" id="1076179"/>
    <lineage>
        <taxon>unclassified sequences</taxon>
        <taxon>metagenomes</taxon>
        <taxon>ecological metagenomes</taxon>
    </lineage>
</organism>
<reference evidence="1" key="1">
    <citation type="submission" date="2019-08" db="EMBL/GenBank/DDBJ databases">
        <authorList>
            <person name="Kucharzyk K."/>
            <person name="Murdoch R.W."/>
            <person name="Higgins S."/>
            <person name="Loffler F."/>
        </authorList>
    </citation>
    <scope>NUCLEOTIDE SEQUENCE</scope>
</reference>
<protein>
    <submittedName>
        <fullName evidence="1">Uncharacterized protein</fullName>
    </submittedName>
</protein>